<reference evidence="3" key="2">
    <citation type="submission" date="2015-01" db="EMBL/GenBank/DDBJ databases">
        <title>Evolutionary Origins and Diversification of the Mycorrhizal Mutualists.</title>
        <authorList>
            <consortium name="DOE Joint Genome Institute"/>
            <consortium name="Mycorrhizal Genomics Consortium"/>
            <person name="Kohler A."/>
            <person name="Kuo A."/>
            <person name="Nagy L.G."/>
            <person name="Floudas D."/>
            <person name="Copeland A."/>
            <person name="Barry K.W."/>
            <person name="Cichocki N."/>
            <person name="Veneault-Fourrey C."/>
            <person name="LaButti K."/>
            <person name="Lindquist E.A."/>
            <person name="Lipzen A."/>
            <person name="Lundell T."/>
            <person name="Morin E."/>
            <person name="Murat C."/>
            <person name="Riley R."/>
            <person name="Ohm R."/>
            <person name="Sun H."/>
            <person name="Tunlid A."/>
            <person name="Henrissat B."/>
            <person name="Grigoriev I.V."/>
            <person name="Hibbett D.S."/>
            <person name="Martin F."/>
        </authorList>
    </citation>
    <scope>NUCLEOTIDE SEQUENCE [LARGE SCALE GENOMIC DNA]</scope>
    <source>
        <strain evidence="3">Zn</strain>
    </source>
</reference>
<name>A0A0C3HZN8_OIDMZ</name>
<dbReference type="HOGENOM" id="CLU_101873_0_1_1"/>
<sequence>MHLSTLAFFPLVNSILAAPAEVASLEATSLKRSTVNLPFNLAQPHINYDPSGAPQVIPGPGMPSLESLGLTSEMLFNCTFQAQSFAGVANTTTASTALDKRYTNTCMHTPVGDSDGAAACATYLQNLGTTACSATQSAVIMCTGVFNGVQTYIGGLSIPASASSYCRDVATAVRWSIDNCIYCPEGEDCWVGGWAAAYGNGNLIIVTIGDHDEN</sequence>
<dbReference type="EMBL" id="KN832870">
    <property type="protein sequence ID" value="KIN08320.1"/>
    <property type="molecule type" value="Genomic_DNA"/>
</dbReference>
<feature type="signal peptide" evidence="1">
    <location>
        <begin position="1"/>
        <end position="17"/>
    </location>
</feature>
<dbReference type="STRING" id="913774.A0A0C3HZN8"/>
<accession>A0A0C3HZN8</accession>
<keyword evidence="1" id="KW-0732">Signal</keyword>
<evidence type="ECO:0000313" key="3">
    <source>
        <dbReference type="Proteomes" id="UP000054321"/>
    </source>
</evidence>
<evidence type="ECO:0000256" key="1">
    <source>
        <dbReference type="SAM" id="SignalP"/>
    </source>
</evidence>
<dbReference type="Proteomes" id="UP000054321">
    <property type="component" value="Unassembled WGS sequence"/>
</dbReference>
<protein>
    <submittedName>
        <fullName evidence="2">Uncharacterized protein</fullName>
    </submittedName>
</protein>
<organism evidence="2 3">
    <name type="scientific">Oidiodendron maius (strain Zn)</name>
    <dbReference type="NCBI Taxonomy" id="913774"/>
    <lineage>
        <taxon>Eukaryota</taxon>
        <taxon>Fungi</taxon>
        <taxon>Dikarya</taxon>
        <taxon>Ascomycota</taxon>
        <taxon>Pezizomycotina</taxon>
        <taxon>Leotiomycetes</taxon>
        <taxon>Leotiomycetes incertae sedis</taxon>
        <taxon>Myxotrichaceae</taxon>
        <taxon>Oidiodendron</taxon>
    </lineage>
</organism>
<gene>
    <name evidence="2" type="ORF">OIDMADRAFT_16586</name>
</gene>
<keyword evidence="3" id="KW-1185">Reference proteome</keyword>
<dbReference type="AlphaFoldDB" id="A0A0C3HZN8"/>
<feature type="chain" id="PRO_5002165686" evidence="1">
    <location>
        <begin position="18"/>
        <end position="214"/>
    </location>
</feature>
<evidence type="ECO:0000313" key="2">
    <source>
        <dbReference type="EMBL" id="KIN08320.1"/>
    </source>
</evidence>
<proteinExistence type="predicted"/>
<reference evidence="2 3" key="1">
    <citation type="submission" date="2014-04" db="EMBL/GenBank/DDBJ databases">
        <authorList>
            <consortium name="DOE Joint Genome Institute"/>
            <person name="Kuo A."/>
            <person name="Martino E."/>
            <person name="Perotto S."/>
            <person name="Kohler A."/>
            <person name="Nagy L.G."/>
            <person name="Floudas D."/>
            <person name="Copeland A."/>
            <person name="Barry K.W."/>
            <person name="Cichocki N."/>
            <person name="Veneault-Fourrey C."/>
            <person name="LaButti K."/>
            <person name="Lindquist E.A."/>
            <person name="Lipzen A."/>
            <person name="Lundell T."/>
            <person name="Morin E."/>
            <person name="Murat C."/>
            <person name="Sun H."/>
            <person name="Tunlid A."/>
            <person name="Henrissat B."/>
            <person name="Grigoriev I.V."/>
            <person name="Hibbett D.S."/>
            <person name="Martin F."/>
            <person name="Nordberg H.P."/>
            <person name="Cantor M.N."/>
            <person name="Hua S.X."/>
        </authorList>
    </citation>
    <scope>NUCLEOTIDE SEQUENCE [LARGE SCALE GENOMIC DNA]</scope>
    <source>
        <strain evidence="2 3">Zn</strain>
    </source>
</reference>
<dbReference type="InParanoid" id="A0A0C3HZN8"/>
<dbReference type="OrthoDB" id="2112446at2759"/>